<dbReference type="RefSeq" id="XP_019923939.1">
    <property type="nucleotide sequence ID" value="XM_020068380.3"/>
</dbReference>
<dbReference type="InterPro" id="IPR039235">
    <property type="entry name" value="TPGS1"/>
</dbReference>
<accession>A0A8W8LB08</accession>
<evidence type="ECO:0000313" key="2">
    <source>
        <dbReference type="EnsemblMetazoa" id="G27321.2:cds"/>
    </source>
</evidence>
<dbReference type="CDD" id="cd22960">
    <property type="entry name" value="DD_TPGS1"/>
    <property type="match status" value="1"/>
</dbReference>
<dbReference type="GeneID" id="105330911"/>
<evidence type="ECO:0000313" key="3">
    <source>
        <dbReference type="Proteomes" id="UP000005408"/>
    </source>
</evidence>
<dbReference type="PANTHER" id="PTHR31932">
    <property type="entry name" value="TUBULIN POLYGLUTAMYLASE COMPLEX SUBUNIT 1"/>
    <property type="match status" value="1"/>
</dbReference>
<dbReference type="Gene3D" id="1.20.890.10">
    <property type="entry name" value="cAMP-dependent protein kinase regulatory subunit, dimerization-anchoring domain"/>
    <property type="match status" value="1"/>
</dbReference>
<dbReference type="EnsemblMetazoa" id="G27321.2">
    <property type="protein sequence ID" value="G27321.2:cds"/>
    <property type="gene ID" value="G27321"/>
</dbReference>
<dbReference type="PANTHER" id="PTHR31932:SF2">
    <property type="entry name" value="TUBULIN POLYGLUTAMYLASE COMPLEX SUBUNIT 1"/>
    <property type="match status" value="1"/>
</dbReference>
<organism evidence="2 3">
    <name type="scientific">Magallana gigas</name>
    <name type="common">Pacific oyster</name>
    <name type="synonym">Crassostrea gigas</name>
    <dbReference type="NCBI Taxonomy" id="29159"/>
    <lineage>
        <taxon>Eukaryota</taxon>
        <taxon>Metazoa</taxon>
        <taxon>Spiralia</taxon>
        <taxon>Lophotrochozoa</taxon>
        <taxon>Mollusca</taxon>
        <taxon>Bivalvia</taxon>
        <taxon>Autobranchia</taxon>
        <taxon>Pteriomorphia</taxon>
        <taxon>Ostreida</taxon>
        <taxon>Ostreoidea</taxon>
        <taxon>Ostreidae</taxon>
        <taxon>Magallana</taxon>
    </lineage>
</organism>
<keyword evidence="3" id="KW-1185">Reference proteome</keyword>
<dbReference type="Proteomes" id="UP000005408">
    <property type="component" value="Unassembled WGS sequence"/>
</dbReference>
<dbReference type="OMA" id="HFQMECE"/>
<dbReference type="Pfam" id="PF24480">
    <property type="entry name" value="TPGS1_C"/>
    <property type="match status" value="1"/>
</dbReference>
<evidence type="ECO:0000259" key="1">
    <source>
        <dbReference type="Pfam" id="PF24480"/>
    </source>
</evidence>
<dbReference type="SUPFAM" id="SSF47391">
    <property type="entry name" value="Dimerization-anchoring domain of cAMP-dependent PK regulatory subunit"/>
    <property type="match status" value="1"/>
</dbReference>
<proteinExistence type="predicted"/>
<dbReference type="GO" id="GO:0008017">
    <property type="term" value="F:microtubule binding"/>
    <property type="evidence" value="ECO:0007669"/>
    <property type="project" value="TreeGrafter"/>
</dbReference>
<name>A0A8W8LB08_MAGGI</name>
<sequence>MADKKKPNSADDRPQETDRQFLERYSIGTLMKDVLGKIVSNRPKDPITFLSDYFDSLEDQSNLVLKARNIIEMTHHSRPVFEMNVRQAYDIMLKQKDFGRKSSDLVFLEEDIGKRLYGVNGTSYTDLIKTLCRDMPQPVTTKLLKKIECLDYEAITFDVFKSGVFTCCVLQDYVKLCEMLFNSLDFQSSGKVDKILSDVVNEQLKAALANTRTDARNPYTGQTDPFSLSIVEAGYNLGPDGLFYALERGMRSKSQLGGQTLEQFTIEICDAFLSKVKRLR</sequence>
<protein>
    <recommendedName>
        <fullName evidence="1">Tubulin polyglutamylase complex subunit 1-like C-terminal domain-containing protein</fullName>
    </recommendedName>
</protein>
<dbReference type="InterPro" id="IPR047502">
    <property type="entry name" value="DD_TPGS1"/>
</dbReference>
<dbReference type="InterPro" id="IPR057632">
    <property type="entry name" value="TPGS1_C"/>
</dbReference>
<feature type="domain" description="Tubulin polyglutamylase complex subunit 1-like C-terminal" evidence="1">
    <location>
        <begin position="59"/>
        <end position="277"/>
    </location>
</feature>
<reference evidence="2" key="1">
    <citation type="submission" date="2022-08" db="UniProtKB">
        <authorList>
            <consortium name="EnsemblMetazoa"/>
        </authorList>
    </citation>
    <scope>IDENTIFICATION</scope>
    <source>
        <strain evidence="2">05x7-T-G4-1.051#20</strain>
    </source>
</reference>
<dbReference type="AlphaFoldDB" id="A0A8W8LB08"/>
<dbReference type="OrthoDB" id="64214at2759"/>